<dbReference type="KEGG" id="cfj:CFIO01_00822"/>
<evidence type="ECO:0000256" key="5">
    <source>
        <dbReference type="ARBA" id="ARBA00023136"/>
    </source>
</evidence>
<dbReference type="GO" id="GO:0022857">
    <property type="term" value="F:transmembrane transporter activity"/>
    <property type="evidence" value="ECO:0007669"/>
    <property type="project" value="InterPro"/>
</dbReference>
<dbReference type="InterPro" id="IPR002293">
    <property type="entry name" value="AA/rel_permease1"/>
</dbReference>
<dbReference type="HOGENOM" id="CLU_004495_6_2_1"/>
<dbReference type="Gene3D" id="1.20.1740.10">
    <property type="entry name" value="Amino acid/polyamine transporter I"/>
    <property type="match status" value="1"/>
</dbReference>
<name>A0A010R4M7_9PEZI</name>
<dbReference type="AlphaFoldDB" id="A0A010R4M7"/>
<dbReference type="Proteomes" id="UP000020467">
    <property type="component" value="Unassembled WGS sequence"/>
</dbReference>
<proteinExistence type="predicted"/>
<keyword evidence="3 6" id="KW-0812">Transmembrane</keyword>
<protein>
    <submittedName>
        <fullName evidence="7">Amino acid permease</fullName>
    </submittedName>
</protein>
<comment type="subcellular location">
    <subcellularLocation>
        <location evidence="1">Membrane</location>
        <topology evidence="1">Multi-pass membrane protein</topology>
    </subcellularLocation>
</comment>
<dbReference type="EMBL" id="JARH01000224">
    <property type="protein sequence ID" value="EXF83680.1"/>
    <property type="molecule type" value="Genomic_DNA"/>
</dbReference>
<feature type="transmembrane region" description="Helical" evidence="6">
    <location>
        <begin position="475"/>
        <end position="497"/>
    </location>
</feature>
<feature type="transmembrane region" description="Helical" evidence="6">
    <location>
        <begin position="227"/>
        <end position="247"/>
    </location>
</feature>
<dbReference type="PANTHER" id="PTHR45649:SF14">
    <property type="entry name" value="GABA PERMEASE"/>
    <property type="match status" value="1"/>
</dbReference>
<keyword evidence="2" id="KW-0813">Transport</keyword>
<gene>
    <name evidence="7" type="ORF">CFIO01_00822</name>
</gene>
<sequence>MDNDMKKDTAATLGRIDSQSQTDVVNGDDLRLAQLGHTQELKRQFSLPALGALCLCLMATWEALSTVVAPALVSGGAPCLFYNLSVEIGTGDSWRDHLGESRKTNIVKSIISTICTICIASSLGEIASIYPTAGGQYHWVAALCPPSTRSAAAFTTGWISVGGQVVLTSSAAFAAGLQTQALIILNDDSYIPQRWQGMLFYWAILVYGMVMNIWGHRLLPTANLLSGVLHVVGFLSILIVLGVMAPKNSASFVFTEFVNSSGWESDGVSWLVGLISAVYPFLGYDAACHLAEEMPNASRNVPIAMVGSVVVNGIMGLVYGTVLLFCTGPLEALLSTPTGFPFMQIFMDVTKSYGGATFMSLMIILTAVAATVAGITSTSRTLWAFARDKATPYDHYLSKVNKRQQIPVHSVVLVTVLQMLLGFIYLGNTTAFNAILSMAIIGMYLSYIIPIVYMLVHGRKNLSRSDFGPFKLGPVVGPILNVISLIWMTVVIIFSTFPSAMPVTPQNMNYSIVVMAGWLTFGVVYYISFGRKKFEVPAVDNVVTGVSVHTEVVV</sequence>
<evidence type="ECO:0000256" key="1">
    <source>
        <dbReference type="ARBA" id="ARBA00004141"/>
    </source>
</evidence>
<dbReference type="eggNOG" id="KOG1289">
    <property type="taxonomic scope" value="Eukaryota"/>
</dbReference>
<dbReference type="OrthoDB" id="3257095at2759"/>
<evidence type="ECO:0000256" key="4">
    <source>
        <dbReference type="ARBA" id="ARBA00022989"/>
    </source>
</evidence>
<keyword evidence="8" id="KW-1185">Reference proteome</keyword>
<dbReference type="PANTHER" id="PTHR45649">
    <property type="entry name" value="AMINO-ACID PERMEASE BAT1"/>
    <property type="match status" value="1"/>
</dbReference>
<evidence type="ECO:0000256" key="3">
    <source>
        <dbReference type="ARBA" id="ARBA00022692"/>
    </source>
</evidence>
<reference evidence="7 8" key="1">
    <citation type="submission" date="2014-02" db="EMBL/GenBank/DDBJ databases">
        <title>The genome sequence of Colletotrichum fioriniae PJ7.</title>
        <authorList>
            <person name="Baroncelli R."/>
            <person name="Thon M.R."/>
        </authorList>
    </citation>
    <scope>NUCLEOTIDE SEQUENCE [LARGE SCALE GENOMIC DNA]</scope>
    <source>
        <strain evidence="7 8">PJ7</strain>
    </source>
</reference>
<accession>A0A010R4M7</accession>
<feature type="transmembrane region" description="Helical" evidence="6">
    <location>
        <begin position="406"/>
        <end position="426"/>
    </location>
</feature>
<organism evidence="7 8">
    <name type="scientific">Colletotrichum fioriniae PJ7</name>
    <dbReference type="NCBI Taxonomy" id="1445577"/>
    <lineage>
        <taxon>Eukaryota</taxon>
        <taxon>Fungi</taxon>
        <taxon>Dikarya</taxon>
        <taxon>Ascomycota</taxon>
        <taxon>Pezizomycotina</taxon>
        <taxon>Sordariomycetes</taxon>
        <taxon>Hypocreomycetidae</taxon>
        <taxon>Glomerellales</taxon>
        <taxon>Glomerellaceae</taxon>
        <taxon>Colletotrichum</taxon>
        <taxon>Colletotrichum acutatum species complex</taxon>
    </lineage>
</organism>
<feature type="transmembrane region" description="Helical" evidence="6">
    <location>
        <begin position="432"/>
        <end position="455"/>
    </location>
</feature>
<feature type="transmembrane region" description="Helical" evidence="6">
    <location>
        <begin position="509"/>
        <end position="527"/>
    </location>
</feature>
<dbReference type="Pfam" id="PF13520">
    <property type="entry name" value="AA_permease_2"/>
    <property type="match status" value="1"/>
</dbReference>
<evidence type="ECO:0000313" key="8">
    <source>
        <dbReference type="Proteomes" id="UP000020467"/>
    </source>
</evidence>
<evidence type="ECO:0000256" key="2">
    <source>
        <dbReference type="ARBA" id="ARBA00022448"/>
    </source>
</evidence>
<keyword evidence="5 6" id="KW-0472">Membrane</keyword>
<comment type="caution">
    <text evidence="7">The sequence shown here is derived from an EMBL/GenBank/DDBJ whole genome shotgun (WGS) entry which is preliminary data.</text>
</comment>
<dbReference type="GO" id="GO:0016020">
    <property type="term" value="C:membrane"/>
    <property type="evidence" value="ECO:0007669"/>
    <property type="project" value="UniProtKB-SubCell"/>
</dbReference>
<keyword evidence="4 6" id="KW-1133">Transmembrane helix</keyword>
<feature type="transmembrane region" description="Helical" evidence="6">
    <location>
        <begin position="358"/>
        <end position="385"/>
    </location>
</feature>
<evidence type="ECO:0000313" key="7">
    <source>
        <dbReference type="EMBL" id="EXF83680.1"/>
    </source>
</evidence>
<evidence type="ECO:0000256" key="6">
    <source>
        <dbReference type="SAM" id="Phobius"/>
    </source>
</evidence>
<feature type="transmembrane region" description="Helical" evidence="6">
    <location>
        <begin position="303"/>
        <end position="325"/>
    </location>
</feature>
<feature type="transmembrane region" description="Helical" evidence="6">
    <location>
        <begin position="198"/>
        <end position="215"/>
    </location>
</feature>